<dbReference type="GO" id="GO:0006508">
    <property type="term" value="P:proteolysis"/>
    <property type="evidence" value="ECO:0007669"/>
    <property type="project" value="UniProtKB-KW"/>
</dbReference>
<dbReference type="InterPro" id="IPR005151">
    <property type="entry name" value="Tail-specific_protease"/>
</dbReference>
<dbReference type="Gene3D" id="3.30.750.44">
    <property type="match status" value="1"/>
</dbReference>
<dbReference type="Proteomes" id="UP000006898">
    <property type="component" value="Chromosome"/>
</dbReference>
<dbReference type="Gene3D" id="3.90.226.10">
    <property type="entry name" value="2-enoyl-CoA Hydratase, Chain A, domain 1"/>
    <property type="match status" value="1"/>
</dbReference>
<dbReference type="GO" id="GO:0030288">
    <property type="term" value="C:outer membrane-bounded periplasmic space"/>
    <property type="evidence" value="ECO:0007669"/>
    <property type="project" value="TreeGrafter"/>
</dbReference>
<dbReference type="NCBIfam" id="TIGR00225">
    <property type="entry name" value="prc"/>
    <property type="match status" value="1"/>
</dbReference>
<dbReference type="InterPro" id="IPR041489">
    <property type="entry name" value="PDZ_6"/>
</dbReference>
<dbReference type="SMART" id="SM00245">
    <property type="entry name" value="TSPc"/>
    <property type="match status" value="1"/>
</dbReference>
<dbReference type="FunFam" id="3.90.226.10:FF:000029">
    <property type="entry name" value="Peptidase, S41 family"/>
    <property type="match status" value="1"/>
</dbReference>
<accession>D5MJL8</accession>
<keyword evidence="4 5" id="KW-0720">Serine protease</keyword>
<dbReference type="InterPro" id="IPR004447">
    <property type="entry name" value="Peptidase_S41A"/>
</dbReference>
<evidence type="ECO:0000313" key="9">
    <source>
        <dbReference type="Proteomes" id="UP000006898"/>
    </source>
</evidence>
<feature type="domain" description="PDZ" evidence="7">
    <location>
        <begin position="90"/>
        <end position="158"/>
    </location>
</feature>
<dbReference type="InterPro" id="IPR001478">
    <property type="entry name" value="PDZ"/>
</dbReference>
<evidence type="ECO:0000256" key="4">
    <source>
        <dbReference type="ARBA" id="ARBA00022825"/>
    </source>
</evidence>
<evidence type="ECO:0000256" key="1">
    <source>
        <dbReference type="ARBA" id="ARBA00009179"/>
    </source>
</evidence>
<protein>
    <submittedName>
        <fullName evidence="8">Carboxy-terminal-processing protease (C-terminal-processing protease)</fullName>
        <ecNumber evidence="8">3.4.21.102</ecNumber>
    </submittedName>
</protein>
<dbReference type="EC" id="3.4.21.102" evidence="8"/>
<evidence type="ECO:0000256" key="5">
    <source>
        <dbReference type="RuleBase" id="RU004404"/>
    </source>
</evidence>
<keyword evidence="3 5" id="KW-0378">Hydrolase</keyword>
<dbReference type="STRING" id="671143.DAMO_2530"/>
<dbReference type="PANTHER" id="PTHR32060">
    <property type="entry name" value="TAIL-SPECIFIC PROTEASE"/>
    <property type="match status" value="1"/>
</dbReference>
<dbReference type="PATRIC" id="fig|671143.5.peg.2224"/>
<dbReference type="GO" id="GO:0007165">
    <property type="term" value="P:signal transduction"/>
    <property type="evidence" value="ECO:0007669"/>
    <property type="project" value="TreeGrafter"/>
</dbReference>
<dbReference type="SUPFAM" id="SSF50156">
    <property type="entry name" value="PDZ domain-like"/>
    <property type="match status" value="1"/>
</dbReference>
<evidence type="ECO:0000256" key="6">
    <source>
        <dbReference type="SAM" id="MobiDB-lite"/>
    </source>
</evidence>
<dbReference type="InterPro" id="IPR055210">
    <property type="entry name" value="CtpA/B_N"/>
</dbReference>
<dbReference type="KEGG" id="mox:DAMO_2530"/>
<dbReference type="Pfam" id="PF22694">
    <property type="entry name" value="CtpB_N-like"/>
    <property type="match status" value="1"/>
</dbReference>
<evidence type="ECO:0000256" key="2">
    <source>
        <dbReference type="ARBA" id="ARBA00022670"/>
    </source>
</evidence>
<reference evidence="8 9" key="1">
    <citation type="journal article" date="2010" name="Nature">
        <title>Nitrite-driven anaerobic methane oxidation by oxygenic bacteria.</title>
        <authorList>
            <person name="Ettwig K.F."/>
            <person name="Butler M.K."/>
            <person name="Le Paslier D."/>
            <person name="Pelletier E."/>
            <person name="Mangenot S."/>
            <person name="Kuypers M.M.M."/>
            <person name="Schreiber F."/>
            <person name="Dutilh B.E."/>
            <person name="Zedelius J."/>
            <person name="de Beer D."/>
            <person name="Gloerich J."/>
            <person name="Wessels H.J.C.T."/>
            <person name="van Allen T."/>
            <person name="Luesken F."/>
            <person name="Wu M."/>
            <person name="van de Pas-Schoonen K.T."/>
            <person name="Op den Camp H.J.M."/>
            <person name="Janssen-Megens E.M."/>
            <person name="Francoijs K-J."/>
            <person name="Stunnenberg H."/>
            <person name="Weissenbach J."/>
            <person name="Jetten M.S.M."/>
            <person name="Strous M."/>
        </authorList>
    </citation>
    <scope>NUCLEOTIDE SEQUENCE [LARGE SCALE GENOMIC DNA]</scope>
</reference>
<evidence type="ECO:0000259" key="7">
    <source>
        <dbReference type="PROSITE" id="PS50106"/>
    </source>
</evidence>
<dbReference type="GO" id="GO:0004252">
    <property type="term" value="F:serine-type endopeptidase activity"/>
    <property type="evidence" value="ECO:0007669"/>
    <property type="project" value="UniProtKB-EC"/>
</dbReference>
<dbReference type="EMBL" id="FP565575">
    <property type="protein sequence ID" value="CBE69603.1"/>
    <property type="molecule type" value="Genomic_DNA"/>
</dbReference>
<dbReference type="HOGENOM" id="CLU_017295_1_1_0"/>
<organism evidence="8 9">
    <name type="scientific">Methylomirabilis oxygeniifera</name>
    <dbReference type="NCBI Taxonomy" id="671143"/>
    <lineage>
        <taxon>Bacteria</taxon>
        <taxon>Candidatus Methylomirabilota</taxon>
        <taxon>Candidatus Methylomirabilia</taxon>
        <taxon>Candidatus Methylomirabilales</taxon>
        <taxon>Candidatus Methylomirabilaceae</taxon>
        <taxon>Candidatus Methylomirabilis</taxon>
    </lineage>
</organism>
<dbReference type="PROSITE" id="PS50106">
    <property type="entry name" value="PDZ"/>
    <property type="match status" value="1"/>
</dbReference>
<dbReference type="SUPFAM" id="SSF52096">
    <property type="entry name" value="ClpP/crotonase"/>
    <property type="match status" value="1"/>
</dbReference>
<dbReference type="SMART" id="SM00228">
    <property type="entry name" value="PDZ"/>
    <property type="match status" value="1"/>
</dbReference>
<gene>
    <name evidence="8" type="primary">ctpA</name>
    <name evidence="8" type="ORF">DAMO_2530</name>
</gene>
<comment type="similarity">
    <text evidence="1 5">Belongs to the peptidase S41A family.</text>
</comment>
<name>D5MJL8_METO1</name>
<dbReference type="CDD" id="cd07560">
    <property type="entry name" value="Peptidase_S41_CPP"/>
    <property type="match status" value="1"/>
</dbReference>
<dbReference type="Pfam" id="PF03572">
    <property type="entry name" value="Peptidase_S41"/>
    <property type="match status" value="1"/>
</dbReference>
<evidence type="ECO:0000313" key="8">
    <source>
        <dbReference type="EMBL" id="CBE69603.1"/>
    </source>
</evidence>
<dbReference type="AlphaFoldDB" id="D5MJL8"/>
<keyword evidence="2 5" id="KW-0645">Protease</keyword>
<proteinExistence type="inferred from homology"/>
<sequence length="446" mass="48413">MRFGDLFRKGRKGVVIILTMALLVIGGGGHHEVTAVEDSYERLKVFAEVLSLIQANYVEETKPRDLIYSGIKGMLESLDPHSAFMPPDIFKEMQVETQGSFGGLGIEITVKDRMLTVVAPIEGTPADRAGIHPGDRIVKIDGSPTKDMTLMEAVKKLRGPKGTNVVVTILREESPGPFELTLVREIIEVKSVKVKELGDGVAYVRISAFQERTGKDLQKAIEQLGQNGMSAMVLDLRNNPGGLLNQAVQVSELFLDQGQLIVYTEGRIKNQDLRFSAEHGAQIPKVPMVVLVNGGSASASEIVAGALQDWKRAVVLGTKTFGKGSVQTVVPLSDGSGLRLTTAKYFTPKGRSIHGTGLVPDIIVEAPRPTMAKAQVDPAEKESESGKERPERRQEKKISEEEGDVTLQIGKREGPDPSTDVQLKRAMEILKASQIIEKGFMKGNAG</sequence>
<dbReference type="PANTHER" id="PTHR32060:SF30">
    <property type="entry name" value="CARBOXY-TERMINAL PROCESSING PROTEASE CTPA"/>
    <property type="match status" value="1"/>
</dbReference>
<dbReference type="MEROPS" id="S41.004"/>
<dbReference type="InterPro" id="IPR036034">
    <property type="entry name" value="PDZ_sf"/>
</dbReference>
<feature type="region of interest" description="Disordered" evidence="6">
    <location>
        <begin position="370"/>
        <end position="421"/>
    </location>
</feature>
<dbReference type="InterPro" id="IPR029045">
    <property type="entry name" value="ClpP/crotonase-like_dom_sf"/>
</dbReference>
<dbReference type="eggNOG" id="COG0793">
    <property type="taxonomic scope" value="Bacteria"/>
</dbReference>
<dbReference type="CDD" id="cd06782">
    <property type="entry name" value="cpPDZ_CPP-like"/>
    <property type="match status" value="1"/>
</dbReference>
<dbReference type="Pfam" id="PF17820">
    <property type="entry name" value="PDZ_6"/>
    <property type="match status" value="1"/>
</dbReference>
<evidence type="ECO:0000256" key="3">
    <source>
        <dbReference type="ARBA" id="ARBA00022801"/>
    </source>
</evidence>
<dbReference type="Gene3D" id="2.30.42.10">
    <property type="match status" value="1"/>
</dbReference>
<dbReference type="FunFam" id="2.30.42.10:FF:000063">
    <property type="entry name" value="Peptidase, S41 family"/>
    <property type="match status" value="1"/>
</dbReference>
<feature type="compositionally biased region" description="Basic and acidic residues" evidence="6">
    <location>
        <begin position="378"/>
        <end position="400"/>
    </location>
</feature>